<dbReference type="Proteomes" id="UP001230649">
    <property type="component" value="Unassembled WGS sequence"/>
</dbReference>
<evidence type="ECO:0000313" key="1">
    <source>
        <dbReference type="EMBL" id="KAJ9095089.1"/>
    </source>
</evidence>
<keyword evidence="2" id="KW-1185">Reference proteome</keyword>
<reference evidence="1" key="1">
    <citation type="submission" date="2023-04" db="EMBL/GenBank/DDBJ databases">
        <title>Draft Genome sequencing of Naganishia species isolated from polar environments using Oxford Nanopore Technology.</title>
        <authorList>
            <person name="Leo P."/>
            <person name="Venkateswaran K."/>
        </authorList>
    </citation>
    <scope>NUCLEOTIDE SEQUENCE</scope>
    <source>
        <strain evidence="1">MNA-CCFEE 5262</strain>
    </source>
</reference>
<comment type="caution">
    <text evidence="1">The sequence shown here is derived from an EMBL/GenBank/DDBJ whole genome shotgun (WGS) entry which is preliminary data.</text>
</comment>
<gene>
    <name evidence="1" type="ORF">QFC20_006739</name>
</gene>
<evidence type="ECO:0000313" key="2">
    <source>
        <dbReference type="Proteomes" id="UP001230649"/>
    </source>
</evidence>
<sequence>MSTKNSSDSSEIPHQRINVGGIHTAVYNLPAALESSLPVTVLIATHGRGGHQFDLKKLIKGSLEKIDTLEKGAGADGKRKRELVVVTLDQRNHGERKVDDIMNEGFEKNDRHAIDMYAMHRGTARDISFLIDFIPAYLFPNGEKVIEKFAVTGISLGGHATWIVLRDDPRVTLGIPIIGCPDYISLLTPRIAHNPPSNGQRELVGPAFPSTLRQLITTEDPCAVDYRSHDPAVNPYIGKQILILGGKDDDLVPPKFGEKMYEQMYVGPEGAKDMVIQDGVGHRLSSQMIERVGEWLWKYGLRDGAGEADSAQTSQL</sequence>
<accession>A0ACC2V7D1</accession>
<dbReference type="EMBL" id="JASBWS010000129">
    <property type="protein sequence ID" value="KAJ9095089.1"/>
    <property type="molecule type" value="Genomic_DNA"/>
</dbReference>
<proteinExistence type="predicted"/>
<protein>
    <submittedName>
        <fullName evidence="1">Uncharacterized protein</fullName>
    </submittedName>
</protein>
<organism evidence="1 2">
    <name type="scientific">Naganishia adeliensis</name>
    <dbReference type="NCBI Taxonomy" id="92952"/>
    <lineage>
        <taxon>Eukaryota</taxon>
        <taxon>Fungi</taxon>
        <taxon>Dikarya</taxon>
        <taxon>Basidiomycota</taxon>
        <taxon>Agaricomycotina</taxon>
        <taxon>Tremellomycetes</taxon>
        <taxon>Filobasidiales</taxon>
        <taxon>Filobasidiaceae</taxon>
        <taxon>Naganishia</taxon>
    </lineage>
</organism>
<name>A0ACC2V7D1_9TREE</name>